<keyword evidence="4 6" id="KW-1133">Transmembrane helix</keyword>
<evidence type="ECO:0000256" key="1">
    <source>
        <dbReference type="ARBA" id="ARBA00004651"/>
    </source>
</evidence>
<dbReference type="EMBL" id="CADCWC010000352">
    <property type="protein sequence ID" value="CAA9546493.1"/>
    <property type="molecule type" value="Genomic_DNA"/>
</dbReference>
<name>A0A6J4UEY1_9ACTN</name>
<dbReference type="GO" id="GO:0005886">
    <property type="term" value="C:plasma membrane"/>
    <property type="evidence" value="ECO:0007669"/>
    <property type="project" value="UniProtKB-SubCell"/>
</dbReference>
<sequence>MRTSLSAAARHRLLLGGQVALGAGLVGFLGLEVWRSWAEIRPRVADMDWRYVALAALAVAVYYMAFVPGWMLLLRGAGMRLGYRQALGAEMLSMLAKYIPGGIWTPAARLLVTRRAGLPNGPVLITVLYEAGLSAIAGVVVFALALPLQDDVQLPVPAWSIAAFAVVLLLLMHPRVAPRVFDRLLRRIDGSAVPRLPLRTLGLTFCWYLLTWLVSGLALTLMVRAVADIPLTSAPYLGGVSAIGAIVAVLVVFAPSGLGVREGATYLLLLTVVDPAGALVVVALNRLLITAVEVVLLAAVGGLRRGARVRDELRETSLPTAGLTVADGPER</sequence>
<keyword evidence="2" id="KW-1003">Cell membrane</keyword>
<organism evidence="7">
    <name type="scientific">uncultured Thermoleophilia bacterium</name>
    <dbReference type="NCBI Taxonomy" id="1497501"/>
    <lineage>
        <taxon>Bacteria</taxon>
        <taxon>Bacillati</taxon>
        <taxon>Actinomycetota</taxon>
        <taxon>Thermoleophilia</taxon>
        <taxon>environmental samples</taxon>
    </lineage>
</organism>
<evidence type="ECO:0000313" key="7">
    <source>
        <dbReference type="EMBL" id="CAA9546493.1"/>
    </source>
</evidence>
<dbReference type="Pfam" id="PF03706">
    <property type="entry name" value="LPG_synthase_TM"/>
    <property type="match status" value="1"/>
</dbReference>
<dbReference type="AlphaFoldDB" id="A0A6J4UEY1"/>
<feature type="transmembrane region" description="Helical" evidence="6">
    <location>
        <begin position="205"/>
        <end position="227"/>
    </location>
</feature>
<evidence type="ECO:0000256" key="6">
    <source>
        <dbReference type="SAM" id="Phobius"/>
    </source>
</evidence>
<feature type="transmembrane region" description="Helical" evidence="6">
    <location>
        <begin position="233"/>
        <end position="254"/>
    </location>
</feature>
<feature type="transmembrane region" description="Helical" evidence="6">
    <location>
        <begin position="158"/>
        <end position="177"/>
    </location>
</feature>
<evidence type="ECO:0000256" key="2">
    <source>
        <dbReference type="ARBA" id="ARBA00022475"/>
    </source>
</evidence>
<protein>
    <recommendedName>
        <fullName evidence="8">Flippase-like domain-containing protein</fullName>
    </recommendedName>
</protein>
<dbReference type="InterPro" id="IPR022791">
    <property type="entry name" value="L-PG_synthase/AglD"/>
</dbReference>
<evidence type="ECO:0000256" key="3">
    <source>
        <dbReference type="ARBA" id="ARBA00022692"/>
    </source>
</evidence>
<keyword evidence="3 6" id="KW-0812">Transmembrane</keyword>
<proteinExistence type="predicted"/>
<feature type="transmembrane region" description="Helical" evidence="6">
    <location>
        <begin position="12"/>
        <end position="31"/>
    </location>
</feature>
<keyword evidence="5 6" id="KW-0472">Membrane</keyword>
<feature type="transmembrane region" description="Helical" evidence="6">
    <location>
        <begin position="123"/>
        <end position="146"/>
    </location>
</feature>
<accession>A0A6J4UEY1</accession>
<evidence type="ECO:0000256" key="4">
    <source>
        <dbReference type="ARBA" id="ARBA00022989"/>
    </source>
</evidence>
<comment type="subcellular location">
    <subcellularLocation>
        <location evidence="1">Cell membrane</location>
        <topology evidence="1">Multi-pass membrane protein</topology>
    </subcellularLocation>
</comment>
<evidence type="ECO:0008006" key="8">
    <source>
        <dbReference type="Google" id="ProtNLM"/>
    </source>
</evidence>
<reference evidence="7" key="1">
    <citation type="submission" date="2020-02" db="EMBL/GenBank/DDBJ databases">
        <authorList>
            <person name="Meier V. D."/>
        </authorList>
    </citation>
    <scope>NUCLEOTIDE SEQUENCE</scope>
    <source>
        <strain evidence="7">AVDCRST_MAG79</strain>
    </source>
</reference>
<gene>
    <name evidence="7" type="ORF">AVDCRST_MAG79-2348</name>
</gene>
<evidence type="ECO:0000256" key="5">
    <source>
        <dbReference type="ARBA" id="ARBA00023136"/>
    </source>
</evidence>
<feature type="transmembrane region" description="Helical" evidence="6">
    <location>
        <begin position="51"/>
        <end position="74"/>
    </location>
</feature>